<proteinExistence type="predicted"/>
<reference evidence="1" key="1">
    <citation type="submission" date="2023-10" db="EMBL/GenBank/DDBJ databases">
        <title>Genome assemblies of two species of porcelain crab, Petrolisthes cinctipes and Petrolisthes manimaculis (Anomura: Porcellanidae).</title>
        <authorList>
            <person name="Angst P."/>
        </authorList>
    </citation>
    <scope>NUCLEOTIDE SEQUENCE</scope>
    <source>
        <strain evidence="1">PB745_01</strain>
        <tissue evidence="1">Gill</tissue>
    </source>
</reference>
<organism evidence="1 2">
    <name type="scientific">Petrolisthes cinctipes</name>
    <name type="common">Flat porcelain crab</name>
    <dbReference type="NCBI Taxonomy" id="88211"/>
    <lineage>
        <taxon>Eukaryota</taxon>
        <taxon>Metazoa</taxon>
        <taxon>Ecdysozoa</taxon>
        <taxon>Arthropoda</taxon>
        <taxon>Crustacea</taxon>
        <taxon>Multicrustacea</taxon>
        <taxon>Malacostraca</taxon>
        <taxon>Eumalacostraca</taxon>
        <taxon>Eucarida</taxon>
        <taxon>Decapoda</taxon>
        <taxon>Pleocyemata</taxon>
        <taxon>Anomura</taxon>
        <taxon>Galatheoidea</taxon>
        <taxon>Porcellanidae</taxon>
        <taxon>Petrolisthes</taxon>
    </lineage>
</organism>
<name>A0AAE1KC68_PETCI</name>
<dbReference type="EMBL" id="JAWQEG010002519">
    <property type="protein sequence ID" value="KAK3871386.1"/>
    <property type="molecule type" value="Genomic_DNA"/>
</dbReference>
<dbReference type="AlphaFoldDB" id="A0AAE1KC68"/>
<gene>
    <name evidence="1" type="ORF">Pcinc_023463</name>
</gene>
<comment type="caution">
    <text evidence="1">The sequence shown here is derived from an EMBL/GenBank/DDBJ whole genome shotgun (WGS) entry which is preliminary data.</text>
</comment>
<keyword evidence="2" id="KW-1185">Reference proteome</keyword>
<dbReference type="Proteomes" id="UP001286313">
    <property type="component" value="Unassembled WGS sequence"/>
</dbReference>
<sequence>MRVYFRLDDSQLELVKSVYDRLTSDNLMSRCLKGLTQNRNEHLHSRIWRICPKHRNAYKRSVDFATATATCNYNVGHHESNLTHLFGIEYTYSMDKYLKDKDSFMDAPIKRKMRKARVLKELEYAAGAF</sequence>
<evidence type="ECO:0000313" key="2">
    <source>
        <dbReference type="Proteomes" id="UP001286313"/>
    </source>
</evidence>
<accession>A0AAE1KC68</accession>
<evidence type="ECO:0000313" key="1">
    <source>
        <dbReference type="EMBL" id="KAK3871386.1"/>
    </source>
</evidence>
<protein>
    <submittedName>
        <fullName evidence="1">Uncharacterized protein</fullName>
    </submittedName>
</protein>